<dbReference type="Gene3D" id="3.40.30.10">
    <property type="entry name" value="Glutaredoxin"/>
    <property type="match status" value="1"/>
</dbReference>
<name>A0A2B4S568_STYPI</name>
<dbReference type="Proteomes" id="UP000225706">
    <property type="component" value="Unassembled WGS sequence"/>
</dbReference>
<dbReference type="Pfam" id="PF01436">
    <property type="entry name" value="NHL"/>
    <property type="match status" value="2"/>
</dbReference>
<feature type="region of interest" description="Disordered" evidence="2">
    <location>
        <begin position="308"/>
        <end position="351"/>
    </location>
</feature>
<protein>
    <submittedName>
        <fullName evidence="4">NHL repeat-containing protein 2</fullName>
    </submittedName>
</protein>
<feature type="domain" description="Thioredoxin-like fold" evidence="3">
    <location>
        <begin position="71"/>
        <end position="167"/>
    </location>
</feature>
<dbReference type="STRING" id="50429.A0A2B4S568"/>
<dbReference type="PANTHER" id="PTHR46388:SF2">
    <property type="entry name" value="NHL REPEAT-CONTAINING PROTEIN 2"/>
    <property type="match status" value="1"/>
</dbReference>
<dbReference type="InterPro" id="IPR001258">
    <property type="entry name" value="NHL_repeat"/>
</dbReference>
<evidence type="ECO:0000259" key="3">
    <source>
        <dbReference type="Pfam" id="PF13905"/>
    </source>
</evidence>
<dbReference type="EMBL" id="LSMT01000183">
    <property type="protein sequence ID" value="PFX24189.1"/>
    <property type="molecule type" value="Genomic_DNA"/>
</dbReference>
<keyword evidence="1" id="KW-0677">Repeat</keyword>
<evidence type="ECO:0000256" key="1">
    <source>
        <dbReference type="ARBA" id="ARBA00022737"/>
    </source>
</evidence>
<dbReference type="SUPFAM" id="SSF52833">
    <property type="entry name" value="Thioredoxin-like"/>
    <property type="match status" value="1"/>
</dbReference>
<accession>A0A2B4S568</accession>
<reference evidence="5" key="1">
    <citation type="journal article" date="2017" name="bioRxiv">
        <title>Comparative analysis of the genomes of Stylophora pistillata and Acropora digitifera provides evidence for extensive differences between species of corals.</title>
        <authorList>
            <person name="Voolstra C.R."/>
            <person name="Li Y."/>
            <person name="Liew Y.J."/>
            <person name="Baumgarten S."/>
            <person name="Zoccola D."/>
            <person name="Flot J.-F."/>
            <person name="Tambutte S."/>
            <person name="Allemand D."/>
            <person name="Aranda M."/>
        </authorList>
    </citation>
    <scope>NUCLEOTIDE SEQUENCE [LARGE SCALE GENOMIC DNA]</scope>
</reference>
<dbReference type="CDD" id="cd14951">
    <property type="entry name" value="NHL-2_like"/>
    <property type="match status" value="1"/>
</dbReference>
<evidence type="ECO:0000313" key="5">
    <source>
        <dbReference type="Proteomes" id="UP000225706"/>
    </source>
</evidence>
<dbReference type="InterPro" id="IPR036249">
    <property type="entry name" value="Thioredoxin-like_sf"/>
</dbReference>
<sequence length="700" mass="76753">MVLSEGWFIKKGDDLICSLKSAGSDEERDQAIFTFIEWMETRDSTDIPELDSNLEWLNCKNPLFFRDQLLGKLCILDFFTYCCINCMHILPDLEALEHLHSEKDGLVILGIHSAKFENEKSSTNILSGVLRYDIRHPVVNDSEAKLWHSLSVHCWPTLVVVSPEGKILLSLVGEGHRDTLLHFVGTALKYYKQKDKVKDHSIGISLVKDTLPQTSLSFPGKVSMDKRGERLVVADTGHHRLLVINKEGIILNAIGGGEKYEAGFVDGSFQEARFHSPQGIAIDKEKIYIADTENHAIRQIDLEKGTVTTITGNGKQGSDKEGGKSGISQSISSPWDVVIGPPPGPDNAEDGDVRDVLYIAMAGTHQIWAVYLQDSTWLKGSKRNFVSSQVKGTCLRFAGSGAEENRNNSYPHKAAFAQPSGISLAKEKPFRCLFVADSESSSVRTVDVASGATKALVGADRDPTIKVIDPAKKSCETLLGSGKPGLSSDQGGVQFDEPGGLCVSPDGQMLYVADTNNHAIRVIDLNTLSVSQLNIVEDSERTKGRAGAGESNKVSAVVKRLTSKRTPIISKEPVHVTGGSCLEVRLGISLPEGCYLTKGVTSPWQVMVYKLQEDKEVIQEQFDADPSSGSVPEDSFQALCKVHVPEDDWEPQTTTRIEAVIYFCEPSGTCRMECLVYEVPLYKTSGEGKKELQINHICKL</sequence>
<dbReference type="SUPFAM" id="SSF101898">
    <property type="entry name" value="NHL repeat"/>
    <property type="match status" value="1"/>
</dbReference>
<dbReference type="PANTHER" id="PTHR46388">
    <property type="entry name" value="NHL REPEAT-CONTAINING PROTEIN 2"/>
    <property type="match status" value="1"/>
</dbReference>
<dbReference type="FunFam" id="2.120.10.30:FF:000063">
    <property type="entry name" value="NHL repeat containing 2"/>
    <property type="match status" value="1"/>
</dbReference>
<gene>
    <name evidence="4" type="primary">Nhlrc2</name>
    <name evidence="4" type="ORF">AWC38_SpisGene11206</name>
</gene>
<dbReference type="InterPro" id="IPR012336">
    <property type="entry name" value="Thioredoxin-like_fold"/>
</dbReference>
<keyword evidence="5" id="KW-1185">Reference proteome</keyword>
<evidence type="ECO:0000256" key="2">
    <source>
        <dbReference type="SAM" id="MobiDB-lite"/>
    </source>
</evidence>
<dbReference type="AlphaFoldDB" id="A0A2B4S568"/>
<dbReference type="Gene3D" id="2.120.10.30">
    <property type="entry name" value="TolB, C-terminal domain"/>
    <property type="match status" value="2"/>
</dbReference>
<dbReference type="Pfam" id="PF13905">
    <property type="entry name" value="Thioredoxin_8"/>
    <property type="match status" value="1"/>
</dbReference>
<organism evidence="4 5">
    <name type="scientific">Stylophora pistillata</name>
    <name type="common">Smooth cauliflower coral</name>
    <dbReference type="NCBI Taxonomy" id="50429"/>
    <lineage>
        <taxon>Eukaryota</taxon>
        <taxon>Metazoa</taxon>
        <taxon>Cnidaria</taxon>
        <taxon>Anthozoa</taxon>
        <taxon>Hexacorallia</taxon>
        <taxon>Scleractinia</taxon>
        <taxon>Astrocoeniina</taxon>
        <taxon>Pocilloporidae</taxon>
        <taxon>Stylophora</taxon>
    </lineage>
</organism>
<comment type="caution">
    <text evidence="4">The sequence shown here is derived from an EMBL/GenBank/DDBJ whole genome shotgun (WGS) entry which is preliminary data.</text>
</comment>
<dbReference type="InterPro" id="IPR011042">
    <property type="entry name" value="6-blade_b-propeller_TolB-like"/>
</dbReference>
<dbReference type="InterPro" id="IPR045302">
    <property type="entry name" value="NHL2_NHL_rpt_dom"/>
</dbReference>
<proteinExistence type="predicted"/>
<evidence type="ECO:0000313" key="4">
    <source>
        <dbReference type="EMBL" id="PFX24189.1"/>
    </source>
</evidence>
<dbReference type="OrthoDB" id="273823at2759"/>